<feature type="region of interest" description="Disordered" evidence="11">
    <location>
        <begin position="94"/>
        <end position="117"/>
    </location>
</feature>
<dbReference type="GO" id="GO:0004134">
    <property type="term" value="F:4-alpha-glucanotransferase activity"/>
    <property type="evidence" value="ECO:0007669"/>
    <property type="project" value="UniProtKB-EC"/>
</dbReference>
<keyword evidence="8" id="KW-0119">Carbohydrate metabolism</keyword>
<dbReference type="GO" id="GO:0016787">
    <property type="term" value="F:hydrolase activity"/>
    <property type="evidence" value="ECO:0007669"/>
    <property type="project" value="UniProtKB-KW"/>
</dbReference>
<evidence type="ECO:0000256" key="11">
    <source>
        <dbReference type="SAM" id="MobiDB-lite"/>
    </source>
</evidence>
<accession>C1FJ00</accession>
<dbReference type="OMA" id="HYEFKED"/>
<evidence type="ECO:0000256" key="7">
    <source>
        <dbReference type="ARBA" id="ARBA00022679"/>
    </source>
</evidence>
<dbReference type="AlphaFoldDB" id="C1FJ00"/>
<dbReference type="PROSITE" id="PS51166">
    <property type="entry name" value="CBM20"/>
    <property type="match status" value="2"/>
</dbReference>
<dbReference type="STRING" id="296587.C1FJ00"/>
<comment type="catalytic activity">
    <reaction evidence="1">
        <text>Transfers a segment of a (1-&gt;4)-alpha-D-glucan to a new position in an acceptor, which may be glucose or a (1-&gt;4)-alpha-D-glucan.</text>
        <dbReference type="EC" id="2.4.1.25"/>
    </reaction>
</comment>
<dbReference type="EMBL" id="CP001577">
    <property type="protein sequence ID" value="ACO70268.1"/>
    <property type="molecule type" value="Genomic_DNA"/>
</dbReference>
<dbReference type="FunCoup" id="C1FJ00">
    <property type="interactions" value="176"/>
</dbReference>
<dbReference type="InterPro" id="IPR003385">
    <property type="entry name" value="Glyco_hydro_77"/>
</dbReference>
<reference evidence="13 14" key="1">
    <citation type="journal article" date="2009" name="Science">
        <title>Green evolution and dynamic adaptations revealed by genomes of the marine picoeukaryotes Micromonas.</title>
        <authorList>
            <person name="Worden A.Z."/>
            <person name="Lee J.H."/>
            <person name="Mock T."/>
            <person name="Rouze P."/>
            <person name="Simmons M.P."/>
            <person name="Aerts A.L."/>
            <person name="Allen A.E."/>
            <person name="Cuvelier M.L."/>
            <person name="Derelle E."/>
            <person name="Everett M.V."/>
            <person name="Foulon E."/>
            <person name="Grimwood J."/>
            <person name="Gundlach H."/>
            <person name="Henrissat B."/>
            <person name="Napoli C."/>
            <person name="McDonald S.M."/>
            <person name="Parker M.S."/>
            <person name="Rombauts S."/>
            <person name="Salamov A."/>
            <person name="Von Dassow P."/>
            <person name="Badger J.H."/>
            <person name="Coutinho P.M."/>
            <person name="Demir E."/>
            <person name="Dubchak I."/>
            <person name="Gentemann C."/>
            <person name="Eikrem W."/>
            <person name="Gready J.E."/>
            <person name="John U."/>
            <person name="Lanier W."/>
            <person name="Lindquist E.A."/>
            <person name="Lucas S."/>
            <person name="Mayer K.F."/>
            <person name="Moreau H."/>
            <person name="Not F."/>
            <person name="Otillar R."/>
            <person name="Panaud O."/>
            <person name="Pangilinan J."/>
            <person name="Paulsen I."/>
            <person name="Piegu B."/>
            <person name="Poliakov A."/>
            <person name="Robbens S."/>
            <person name="Schmutz J."/>
            <person name="Toulza E."/>
            <person name="Wyss T."/>
            <person name="Zelensky A."/>
            <person name="Zhou K."/>
            <person name="Armbrust E.V."/>
            <person name="Bhattacharya D."/>
            <person name="Goodenough U.W."/>
            <person name="Van de Peer Y."/>
            <person name="Grigoriev I.V."/>
        </authorList>
    </citation>
    <scope>NUCLEOTIDE SEQUENCE [LARGE SCALE GENOMIC DNA]</scope>
    <source>
        <strain evidence="14">RCC299 / NOUM17</strain>
    </source>
</reference>
<evidence type="ECO:0000256" key="4">
    <source>
        <dbReference type="ARBA" id="ARBA00012560"/>
    </source>
</evidence>
<dbReference type="PANTHER" id="PTHR32518">
    <property type="match status" value="1"/>
</dbReference>
<evidence type="ECO:0000256" key="2">
    <source>
        <dbReference type="ARBA" id="ARBA00004496"/>
    </source>
</evidence>
<dbReference type="CAZy" id="CBM20">
    <property type="family name" value="Carbohydrate-Binding Module Family 20"/>
</dbReference>
<gene>
    <name evidence="13" type="primary">DPE2</name>
    <name evidence="13" type="ORF">MICPUN_86873</name>
</gene>
<keyword evidence="6" id="KW-0328">Glycosyltransferase</keyword>
<name>C1FJ00_MICCC</name>
<dbReference type="KEGG" id="mis:MICPUN_86873"/>
<dbReference type="InParanoid" id="C1FJ00"/>
<dbReference type="SMART" id="SM01065">
    <property type="entry name" value="CBM_2"/>
    <property type="match status" value="2"/>
</dbReference>
<organism evidence="13 14">
    <name type="scientific">Micromonas commoda (strain RCC299 / NOUM17 / CCMP2709)</name>
    <name type="common">Picoplanktonic green alga</name>
    <dbReference type="NCBI Taxonomy" id="296587"/>
    <lineage>
        <taxon>Eukaryota</taxon>
        <taxon>Viridiplantae</taxon>
        <taxon>Chlorophyta</taxon>
        <taxon>Mamiellophyceae</taxon>
        <taxon>Mamiellales</taxon>
        <taxon>Mamiellaceae</taxon>
        <taxon>Micromonas</taxon>
    </lineage>
</organism>
<evidence type="ECO:0000256" key="9">
    <source>
        <dbReference type="ARBA" id="ARBA00031423"/>
    </source>
</evidence>
<evidence type="ECO:0000256" key="5">
    <source>
        <dbReference type="ARBA" id="ARBA00022490"/>
    </source>
</evidence>
<evidence type="ECO:0000259" key="12">
    <source>
        <dbReference type="PROSITE" id="PS51166"/>
    </source>
</evidence>
<dbReference type="InterPro" id="IPR002044">
    <property type="entry name" value="CBM20"/>
</dbReference>
<dbReference type="OrthoDB" id="6123450at2759"/>
<evidence type="ECO:0000313" key="14">
    <source>
        <dbReference type="Proteomes" id="UP000002009"/>
    </source>
</evidence>
<evidence type="ECO:0000313" key="13">
    <source>
        <dbReference type="EMBL" id="ACO70268.1"/>
    </source>
</evidence>
<keyword evidence="13" id="KW-0378">Hydrolase</keyword>
<dbReference type="Gene3D" id="3.20.20.80">
    <property type="entry name" value="Glycosidases"/>
    <property type="match status" value="2"/>
</dbReference>
<dbReference type="SUPFAM" id="SSF49452">
    <property type="entry name" value="Starch-binding domain-like"/>
    <property type="match status" value="2"/>
</dbReference>
<comment type="subcellular location">
    <subcellularLocation>
        <location evidence="2">Cytoplasm</location>
    </subcellularLocation>
</comment>
<dbReference type="SUPFAM" id="SSF51445">
    <property type="entry name" value="(Trans)glycosidases"/>
    <property type="match status" value="1"/>
</dbReference>
<feature type="domain" description="CBM20" evidence="12">
    <location>
        <begin position="169"/>
        <end position="286"/>
    </location>
</feature>
<keyword evidence="14" id="KW-1185">Reference proteome</keyword>
<dbReference type="RefSeq" id="XP_002509010.1">
    <property type="nucleotide sequence ID" value="XM_002508964.1"/>
</dbReference>
<dbReference type="Pfam" id="PF00686">
    <property type="entry name" value="CBM_20"/>
    <property type="match status" value="1"/>
</dbReference>
<keyword evidence="7" id="KW-0808">Transferase</keyword>
<sequence>MSVIPKTTVGFRIKYWTEWGQNLVVCGNDPRLGSWDVRKGVFMRCQHLGEDQLLWTGSVTGHFVGSFDYRYAVVDRDMNVVRWDAIVRHAHFAPAMPEGRGGGSDDNSSEASGSAVGYGRDKVEIQDTWEFQSHPENLFARESFRDVALDDGSGKNVERALDALPEPSTHSRDFIHIRLEVRTLRLLPGQRLTATGDCAALGGWERDAAPVMNLDAVTRTWWLDFDVAPEDLPVRYKYALRGATRAADAMEKGVDRVVAPLGWIGESPSRIVARDGHFRYPGAWRGSGLAAPVFSLRSCDSVGAGDFVDLRTLVDVAHAGGMNVVQVLPVNDTTVHNMWWDSYPYSSVSVFALHPLYLRIQQVVSEAARIAGPEHTNRFASLQAEVNKAKAALDLKEVDYEATVKVKMSVARRCFEAVKTPFLNSTEFSEFLAENAAWLKPYAVFCALRDLFGTAQHWRWGSLGSDNSAGTVTRLSQPGSEVYNTVALHYFVQFHLDAQLRAAAAHAKRVGVILKGDLPIGVDKASVDTWMYPNLFRMHTSTGAPPDDFDPNGQNWGFPTYNWEEMSKDGYGWWRARMSHLERYFSAMRIDHVLGFFRIWELPAHTRVGRMGRFRPSVPIRRHELEQRGLWFVDRLCEPRVTSSILREIFGDRDGEVAGRFMEETGHDGHLPDGRAINTYRFKAEFSTEEGLLGSDAFKIRDGSPDWLVEETEAMRKGLLHLQHNVCLLRDPEDPDAFYPRIEMQKTSSFNELEGWSKDALNWLYDDYFGARQDTLWRENARRTLPALMTCTGQLVCGEDLGMVPPCVPPVLDELGILGLRIQRMPHDEGEFGRPNRYPYATVCSPSCHDTTTTRAWYEADRHRRARYAHQVLGMQGDGQLASCFPPPMAAIVRQHMASPSALAIFPAQDLLALESSYAQRPAEEETINDPTNNRHYWRFRLHVRLEDMLANSEWLADIREMVNESGRVDGKMTT</sequence>
<dbReference type="InterPro" id="IPR017853">
    <property type="entry name" value="GH"/>
</dbReference>
<dbReference type="GeneID" id="8248132"/>
<evidence type="ECO:0000256" key="3">
    <source>
        <dbReference type="ARBA" id="ARBA00005684"/>
    </source>
</evidence>
<evidence type="ECO:0000256" key="1">
    <source>
        <dbReference type="ARBA" id="ARBA00000439"/>
    </source>
</evidence>
<dbReference type="GO" id="GO:2001070">
    <property type="term" value="F:starch binding"/>
    <property type="evidence" value="ECO:0007669"/>
    <property type="project" value="InterPro"/>
</dbReference>
<keyword evidence="5" id="KW-0963">Cytoplasm</keyword>
<dbReference type="PANTHER" id="PTHR32518:SF3">
    <property type="entry name" value="4-ALPHA-GLUCANOTRANSFERASE"/>
    <property type="match status" value="1"/>
</dbReference>
<dbReference type="Proteomes" id="UP000002009">
    <property type="component" value="Chromosome 12"/>
</dbReference>
<dbReference type="InterPro" id="IPR013784">
    <property type="entry name" value="Carb-bd-like_fold"/>
</dbReference>
<comment type="similarity">
    <text evidence="3">Belongs to the disproportionating enzyme family.</text>
</comment>
<evidence type="ECO:0000256" key="8">
    <source>
        <dbReference type="ARBA" id="ARBA00023277"/>
    </source>
</evidence>
<evidence type="ECO:0000256" key="6">
    <source>
        <dbReference type="ARBA" id="ARBA00022676"/>
    </source>
</evidence>
<dbReference type="eggNOG" id="ENOG502QR3V">
    <property type="taxonomic scope" value="Eukaryota"/>
</dbReference>
<protein>
    <recommendedName>
        <fullName evidence="4">4-alpha-glucanotransferase</fullName>
        <ecNumber evidence="4">2.4.1.25</ecNumber>
    </recommendedName>
    <alternativeName>
        <fullName evidence="9">Amylomaltase</fullName>
    </alternativeName>
    <alternativeName>
        <fullName evidence="10">Disproportionating enzyme</fullName>
    </alternativeName>
</protein>
<dbReference type="Gene3D" id="2.60.40.10">
    <property type="entry name" value="Immunoglobulins"/>
    <property type="match status" value="2"/>
</dbReference>
<dbReference type="InterPro" id="IPR013783">
    <property type="entry name" value="Ig-like_fold"/>
</dbReference>
<dbReference type="GO" id="GO:0005737">
    <property type="term" value="C:cytoplasm"/>
    <property type="evidence" value="ECO:0007669"/>
    <property type="project" value="UniProtKB-SubCell"/>
</dbReference>
<feature type="domain" description="CBM20" evidence="12">
    <location>
        <begin position="1"/>
        <end position="114"/>
    </location>
</feature>
<proteinExistence type="inferred from homology"/>
<evidence type="ECO:0000256" key="10">
    <source>
        <dbReference type="ARBA" id="ARBA00031501"/>
    </source>
</evidence>
<dbReference type="Pfam" id="PF02446">
    <property type="entry name" value="Glyco_hydro_77"/>
    <property type="match status" value="1"/>
</dbReference>
<dbReference type="CAZy" id="GH77">
    <property type="family name" value="Glycoside Hydrolase Family 77"/>
</dbReference>
<dbReference type="GO" id="GO:0005975">
    <property type="term" value="P:carbohydrate metabolic process"/>
    <property type="evidence" value="ECO:0007669"/>
    <property type="project" value="InterPro"/>
</dbReference>
<dbReference type="EC" id="2.4.1.25" evidence="4"/>